<comment type="caution">
    <text evidence="1">The sequence shown here is derived from an EMBL/GenBank/DDBJ whole genome shotgun (WGS) entry which is preliminary data.</text>
</comment>
<sequence>MSDALASGDLGQWCVVVARYRAGLMAGVICGEVFVE</sequence>
<protein>
    <submittedName>
        <fullName evidence="1">Uncharacterized protein</fullName>
    </submittedName>
</protein>
<dbReference type="AlphaFoldDB" id="A0A2V3II18"/>
<dbReference type="Proteomes" id="UP000247409">
    <property type="component" value="Unassembled WGS sequence"/>
</dbReference>
<evidence type="ECO:0000313" key="2">
    <source>
        <dbReference type="Proteomes" id="UP000247409"/>
    </source>
</evidence>
<organism evidence="1 2">
    <name type="scientific">Gracilariopsis chorda</name>
    <dbReference type="NCBI Taxonomy" id="448386"/>
    <lineage>
        <taxon>Eukaryota</taxon>
        <taxon>Rhodophyta</taxon>
        <taxon>Florideophyceae</taxon>
        <taxon>Rhodymeniophycidae</taxon>
        <taxon>Gracilariales</taxon>
        <taxon>Gracilariaceae</taxon>
        <taxon>Gracilariopsis</taxon>
    </lineage>
</organism>
<keyword evidence="2" id="KW-1185">Reference proteome</keyword>
<accession>A0A2V3II18</accession>
<name>A0A2V3II18_9FLOR</name>
<reference evidence="1 2" key="1">
    <citation type="journal article" date="2018" name="Mol. Biol. Evol.">
        <title>Analysis of the draft genome of the red seaweed Gracilariopsis chorda provides insights into genome size evolution in Rhodophyta.</title>
        <authorList>
            <person name="Lee J."/>
            <person name="Yang E.C."/>
            <person name="Graf L."/>
            <person name="Yang J.H."/>
            <person name="Qiu H."/>
            <person name="Zel Zion U."/>
            <person name="Chan C.X."/>
            <person name="Stephens T.G."/>
            <person name="Weber A.P.M."/>
            <person name="Boo G.H."/>
            <person name="Boo S.M."/>
            <person name="Kim K.M."/>
            <person name="Shin Y."/>
            <person name="Jung M."/>
            <person name="Lee S.J."/>
            <person name="Yim H.S."/>
            <person name="Lee J.H."/>
            <person name="Bhattacharya D."/>
            <person name="Yoon H.S."/>
        </authorList>
    </citation>
    <scope>NUCLEOTIDE SEQUENCE [LARGE SCALE GENOMIC DNA]</scope>
    <source>
        <strain evidence="1 2">SKKU-2015</strain>
        <tissue evidence="1">Whole body</tissue>
    </source>
</reference>
<proteinExistence type="predicted"/>
<dbReference type="EMBL" id="NBIV01000199">
    <property type="protein sequence ID" value="PXF41727.1"/>
    <property type="molecule type" value="Genomic_DNA"/>
</dbReference>
<gene>
    <name evidence="1" type="ORF">BWQ96_08557</name>
</gene>
<evidence type="ECO:0000313" key="1">
    <source>
        <dbReference type="EMBL" id="PXF41727.1"/>
    </source>
</evidence>